<dbReference type="Proteomes" id="UP000257109">
    <property type="component" value="Unassembled WGS sequence"/>
</dbReference>
<feature type="compositionally biased region" description="Low complexity" evidence="1">
    <location>
        <begin position="62"/>
        <end position="71"/>
    </location>
</feature>
<evidence type="ECO:0000313" key="2">
    <source>
        <dbReference type="EMBL" id="RDX79238.1"/>
    </source>
</evidence>
<evidence type="ECO:0000313" key="3">
    <source>
        <dbReference type="Proteomes" id="UP000257109"/>
    </source>
</evidence>
<accession>A0A371FLM7</accession>
<sequence length="77" mass="7947">MCPTLQESDTESTECVGALGEATVLAESKPGAAYSTKVWTSWDHAGFESSQYSTVGTKIPGTTSPSTTTSTNAIVGK</sequence>
<reference evidence="2" key="1">
    <citation type="submission" date="2018-05" db="EMBL/GenBank/DDBJ databases">
        <title>Draft genome of Mucuna pruriens seed.</title>
        <authorList>
            <person name="Nnadi N.E."/>
            <person name="Vos R."/>
            <person name="Hasami M.H."/>
            <person name="Devisetty U.K."/>
            <person name="Aguiy J.C."/>
        </authorList>
    </citation>
    <scope>NUCLEOTIDE SEQUENCE [LARGE SCALE GENOMIC DNA]</scope>
    <source>
        <strain evidence="2">JCA_2017</strain>
    </source>
</reference>
<proteinExistence type="predicted"/>
<dbReference type="EMBL" id="QJKJ01008598">
    <property type="protein sequence ID" value="RDX79238.1"/>
    <property type="molecule type" value="Genomic_DNA"/>
</dbReference>
<feature type="non-terminal residue" evidence="2">
    <location>
        <position position="1"/>
    </location>
</feature>
<comment type="caution">
    <text evidence="2">The sequence shown here is derived from an EMBL/GenBank/DDBJ whole genome shotgun (WGS) entry which is preliminary data.</text>
</comment>
<feature type="region of interest" description="Disordered" evidence="1">
    <location>
        <begin position="53"/>
        <end position="77"/>
    </location>
</feature>
<evidence type="ECO:0000256" key="1">
    <source>
        <dbReference type="SAM" id="MobiDB-lite"/>
    </source>
</evidence>
<keyword evidence="3" id="KW-1185">Reference proteome</keyword>
<organism evidence="2 3">
    <name type="scientific">Mucuna pruriens</name>
    <name type="common">Velvet bean</name>
    <name type="synonym">Dolichos pruriens</name>
    <dbReference type="NCBI Taxonomy" id="157652"/>
    <lineage>
        <taxon>Eukaryota</taxon>
        <taxon>Viridiplantae</taxon>
        <taxon>Streptophyta</taxon>
        <taxon>Embryophyta</taxon>
        <taxon>Tracheophyta</taxon>
        <taxon>Spermatophyta</taxon>
        <taxon>Magnoliopsida</taxon>
        <taxon>eudicotyledons</taxon>
        <taxon>Gunneridae</taxon>
        <taxon>Pentapetalae</taxon>
        <taxon>rosids</taxon>
        <taxon>fabids</taxon>
        <taxon>Fabales</taxon>
        <taxon>Fabaceae</taxon>
        <taxon>Papilionoideae</taxon>
        <taxon>50 kb inversion clade</taxon>
        <taxon>NPAAA clade</taxon>
        <taxon>indigoferoid/millettioid clade</taxon>
        <taxon>Phaseoleae</taxon>
        <taxon>Mucuna</taxon>
    </lineage>
</organism>
<protein>
    <submittedName>
        <fullName evidence="2">Uncharacterized protein</fullName>
    </submittedName>
</protein>
<gene>
    <name evidence="2" type="ORF">CR513_40364</name>
</gene>
<name>A0A371FLM7_MUCPR</name>
<dbReference type="AlphaFoldDB" id="A0A371FLM7"/>